<comment type="caution">
    <text evidence="1">The sequence shown here is derived from an EMBL/GenBank/DDBJ whole genome shotgun (WGS) entry which is preliminary data.</text>
</comment>
<evidence type="ECO:0000313" key="1">
    <source>
        <dbReference type="EMBL" id="MBH8561661.1"/>
    </source>
</evidence>
<protein>
    <submittedName>
        <fullName evidence="1">Uncharacterized protein</fullName>
    </submittedName>
</protein>
<gene>
    <name evidence="1" type="ORF">I8748_05615</name>
</gene>
<dbReference type="Proteomes" id="UP000632766">
    <property type="component" value="Unassembled WGS sequence"/>
</dbReference>
<organism evidence="1 2">
    <name type="scientific">Amazonocrinis nigriterrae CENA67</name>
    <dbReference type="NCBI Taxonomy" id="2794033"/>
    <lineage>
        <taxon>Bacteria</taxon>
        <taxon>Bacillati</taxon>
        <taxon>Cyanobacteriota</taxon>
        <taxon>Cyanophyceae</taxon>
        <taxon>Nostocales</taxon>
        <taxon>Nostocaceae</taxon>
        <taxon>Amazonocrinis</taxon>
        <taxon>Amazonocrinis nigriterrae</taxon>
    </lineage>
</organism>
<keyword evidence="2" id="KW-1185">Reference proteome</keyword>
<dbReference type="AlphaFoldDB" id="A0A8J7L846"/>
<evidence type="ECO:0000313" key="2">
    <source>
        <dbReference type="Proteomes" id="UP000632766"/>
    </source>
</evidence>
<sequence>MPFNQRLYEVSLETLLTANVPKDIAEAASRVVASDDPNQPDLGRTPQDTAVAHEAVKHYWRGQADG</sequence>
<reference evidence="1 2" key="1">
    <citation type="journal article" date="2021" name="Int. J. Syst. Evol. Microbiol.">
        <title>Amazonocrinis nigriterrae gen. nov., sp. nov., Atlanticothrix silvestris gen. nov., sp. nov. and Dendronalium phyllosphericum gen. nov., sp. nov., nostocacean cyanobacteria from Brazilian environments.</title>
        <authorList>
            <person name="Alvarenga D.O."/>
            <person name="Andreote A.P.D."/>
            <person name="Branco L.H.Z."/>
            <person name="Delbaje E."/>
            <person name="Cruz R.B."/>
            <person name="Varani A.M."/>
            <person name="Fiore M.F."/>
        </authorList>
    </citation>
    <scope>NUCLEOTIDE SEQUENCE [LARGE SCALE GENOMIC DNA]</scope>
    <source>
        <strain evidence="1 2">CENA67</strain>
    </source>
</reference>
<dbReference type="RefSeq" id="WP_198123666.1">
    <property type="nucleotide sequence ID" value="NZ_JAECZC010000007.1"/>
</dbReference>
<dbReference type="EMBL" id="JAECZC010000007">
    <property type="protein sequence ID" value="MBH8561661.1"/>
    <property type="molecule type" value="Genomic_DNA"/>
</dbReference>
<name>A0A8J7L846_9NOST</name>
<proteinExistence type="predicted"/>
<accession>A0A8J7L846</accession>